<dbReference type="Proteomes" id="UP000030752">
    <property type="component" value="Unassembled WGS sequence"/>
</dbReference>
<evidence type="ECO:0000256" key="1">
    <source>
        <dbReference type="SAM" id="MobiDB-lite"/>
    </source>
</evidence>
<dbReference type="InterPro" id="IPR054505">
    <property type="entry name" value="Myb_DNA-bind_8"/>
</dbReference>
<dbReference type="GeneID" id="19978341"/>
<feature type="region of interest" description="Disordered" evidence="1">
    <location>
        <begin position="149"/>
        <end position="172"/>
    </location>
</feature>
<feature type="domain" description="Myb-like DNA-binding" evidence="2">
    <location>
        <begin position="7"/>
        <end position="52"/>
    </location>
</feature>
<dbReference type="RefSeq" id="XP_008713893.1">
    <property type="nucleotide sequence ID" value="XM_008715671.1"/>
</dbReference>
<evidence type="ECO:0000313" key="4">
    <source>
        <dbReference type="Proteomes" id="UP000030752"/>
    </source>
</evidence>
<name>W2S5B2_CYPE1</name>
<evidence type="ECO:0000313" key="3">
    <source>
        <dbReference type="EMBL" id="ETN43871.1"/>
    </source>
</evidence>
<evidence type="ECO:0000259" key="2">
    <source>
        <dbReference type="Pfam" id="PF22980"/>
    </source>
</evidence>
<keyword evidence="4" id="KW-1185">Reference proteome</keyword>
<feature type="compositionally biased region" description="Basic and acidic residues" evidence="1">
    <location>
        <begin position="79"/>
        <end position="94"/>
    </location>
</feature>
<reference evidence="3 4" key="1">
    <citation type="submission" date="2013-03" db="EMBL/GenBank/DDBJ databases">
        <title>The Genome Sequence of Phialophora europaea CBS 101466.</title>
        <authorList>
            <consortium name="The Broad Institute Genomics Platform"/>
            <person name="Cuomo C."/>
            <person name="de Hoog S."/>
            <person name="Gorbushina A."/>
            <person name="Walker B."/>
            <person name="Young S.K."/>
            <person name="Zeng Q."/>
            <person name="Gargeya S."/>
            <person name="Fitzgerald M."/>
            <person name="Haas B."/>
            <person name="Abouelleil A."/>
            <person name="Allen A.W."/>
            <person name="Alvarado L."/>
            <person name="Arachchi H.M."/>
            <person name="Berlin A.M."/>
            <person name="Chapman S.B."/>
            <person name="Gainer-Dewar J."/>
            <person name="Goldberg J."/>
            <person name="Griggs A."/>
            <person name="Gujja S."/>
            <person name="Hansen M."/>
            <person name="Howarth C."/>
            <person name="Imamovic A."/>
            <person name="Ireland A."/>
            <person name="Larimer J."/>
            <person name="McCowan C."/>
            <person name="Murphy C."/>
            <person name="Pearson M."/>
            <person name="Poon T.W."/>
            <person name="Priest M."/>
            <person name="Roberts A."/>
            <person name="Saif S."/>
            <person name="Shea T."/>
            <person name="Sisk P."/>
            <person name="Sykes S."/>
            <person name="Wortman J."/>
            <person name="Nusbaum C."/>
            <person name="Birren B."/>
        </authorList>
    </citation>
    <scope>NUCLEOTIDE SEQUENCE [LARGE SCALE GENOMIC DNA]</scope>
    <source>
        <strain evidence="3 4">CBS 101466</strain>
    </source>
</reference>
<proteinExistence type="predicted"/>
<dbReference type="EMBL" id="KB822717">
    <property type="protein sequence ID" value="ETN43871.1"/>
    <property type="molecule type" value="Genomic_DNA"/>
</dbReference>
<feature type="region of interest" description="Disordered" evidence="1">
    <location>
        <begin position="67"/>
        <end position="100"/>
    </location>
</feature>
<dbReference type="HOGENOM" id="CLU_1124481_0_0_1"/>
<dbReference type="OrthoDB" id="5353914at2759"/>
<protein>
    <recommendedName>
        <fullName evidence="2">Myb-like DNA-binding domain-containing protein</fullName>
    </recommendedName>
</protein>
<sequence length="247" mass="26750">MSRPTWEEQLKFLLVCVRYSNHGKIDFGAVAKECGVVSRGAASKRYGRLLRNSGILAARVPAPLPGEKRASKAAIARAPEAKPRKPEGDQKDSAAVDGNGCPFLKRESGIKQELDNGWSLRLGDVPLPTFQGQRTQGHHWLSEHQYQHRNNLGPDAAPSNMQHASSPGSLEANEPVPVIKLEDEADIQALSNTASASDASSGEDDKLFEEFCTTELFQNPPSAEPPTSYEAHCPRAGHSVCKDVTVS</sequence>
<organism evidence="3 4">
    <name type="scientific">Cyphellophora europaea (strain CBS 101466)</name>
    <name type="common">Phialophora europaea</name>
    <dbReference type="NCBI Taxonomy" id="1220924"/>
    <lineage>
        <taxon>Eukaryota</taxon>
        <taxon>Fungi</taxon>
        <taxon>Dikarya</taxon>
        <taxon>Ascomycota</taxon>
        <taxon>Pezizomycotina</taxon>
        <taxon>Eurotiomycetes</taxon>
        <taxon>Chaetothyriomycetidae</taxon>
        <taxon>Chaetothyriales</taxon>
        <taxon>Cyphellophoraceae</taxon>
        <taxon>Cyphellophora</taxon>
    </lineage>
</organism>
<dbReference type="AlphaFoldDB" id="W2S5B2"/>
<gene>
    <name evidence="3" type="ORF">HMPREF1541_11002</name>
</gene>
<dbReference type="eggNOG" id="ENOG502SFTJ">
    <property type="taxonomic scope" value="Eukaryota"/>
</dbReference>
<dbReference type="Pfam" id="PF22980">
    <property type="entry name" value="Myb_DNA-bind_8"/>
    <property type="match status" value="1"/>
</dbReference>
<dbReference type="STRING" id="1220924.W2S5B2"/>
<dbReference type="InParanoid" id="W2S5B2"/>
<accession>W2S5B2</accession>
<feature type="compositionally biased region" description="Polar residues" evidence="1">
    <location>
        <begin position="159"/>
        <end position="168"/>
    </location>
</feature>
<dbReference type="VEuPathDB" id="FungiDB:HMPREF1541_11002"/>